<organism evidence="3">
    <name type="scientific">Odontella aurita</name>
    <dbReference type="NCBI Taxonomy" id="265563"/>
    <lineage>
        <taxon>Eukaryota</taxon>
        <taxon>Sar</taxon>
        <taxon>Stramenopiles</taxon>
        <taxon>Ochrophyta</taxon>
        <taxon>Bacillariophyta</taxon>
        <taxon>Mediophyceae</taxon>
        <taxon>Biddulphiophycidae</taxon>
        <taxon>Eupodiscales</taxon>
        <taxon>Odontellaceae</taxon>
        <taxon>Odontella</taxon>
    </lineage>
</organism>
<dbReference type="EMBL" id="HBKQ01044329">
    <property type="protein sequence ID" value="CAE2268588.1"/>
    <property type="molecule type" value="Transcribed_RNA"/>
</dbReference>
<feature type="domain" description="Helicase-associated" evidence="2">
    <location>
        <begin position="258"/>
        <end position="324"/>
    </location>
</feature>
<feature type="domain" description="Helicase-associated" evidence="2">
    <location>
        <begin position="105"/>
        <end position="176"/>
    </location>
</feature>
<proteinExistence type="predicted"/>
<dbReference type="EMBL" id="HBKQ01044327">
    <property type="protein sequence ID" value="CAE2268586.1"/>
    <property type="molecule type" value="Transcribed_RNA"/>
</dbReference>
<feature type="region of interest" description="Disordered" evidence="1">
    <location>
        <begin position="45"/>
        <end position="96"/>
    </location>
</feature>
<evidence type="ECO:0000313" key="3">
    <source>
        <dbReference type="EMBL" id="CAE2268586.1"/>
    </source>
</evidence>
<protein>
    <recommendedName>
        <fullName evidence="2">Helicase-associated domain-containing protein</fullName>
    </recommendedName>
</protein>
<dbReference type="PANTHER" id="PTHR33418">
    <property type="entry name" value="HELICASE-ASSOCIATED"/>
    <property type="match status" value="1"/>
</dbReference>
<feature type="compositionally biased region" description="Basic residues" evidence="1">
    <location>
        <begin position="64"/>
        <end position="74"/>
    </location>
</feature>
<dbReference type="InterPro" id="IPR005114">
    <property type="entry name" value="Helicase_assoc"/>
</dbReference>
<name>A0A6U6HVS8_9STRA</name>
<gene>
    <name evidence="3" type="ORF">OAUR00152_LOCUS30525</name>
    <name evidence="4" type="ORF">OAUR00152_LOCUS30527</name>
</gene>
<accession>A0A6U6HVS8</accession>
<dbReference type="Gene3D" id="6.10.140.530">
    <property type="match status" value="3"/>
</dbReference>
<dbReference type="AlphaFoldDB" id="A0A6U6HVS8"/>
<evidence type="ECO:0000313" key="4">
    <source>
        <dbReference type="EMBL" id="CAE2268588.1"/>
    </source>
</evidence>
<feature type="domain" description="Helicase-associated" evidence="2">
    <location>
        <begin position="183"/>
        <end position="250"/>
    </location>
</feature>
<dbReference type="PANTHER" id="PTHR33418:SF1">
    <property type="entry name" value="HELICASE-ASSOCIATED DOMAIN-CONTAINING PROTEIN"/>
    <property type="match status" value="1"/>
</dbReference>
<feature type="region of interest" description="Disordered" evidence="1">
    <location>
        <begin position="336"/>
        <end position="355"/>
    </location>
</feature>
<sequence>MPSAKRKSEGDAASGDDVAAQLTLGLEAPLVDNPTVDVTRVYAPLSVKEEPEEPDTSGSPPIKPARKRGRKKKGTPVPDSEGQVPPPNKGDSIEKGDKKVFRGGQAHWCAMLYDLLLYKSNHGHTNVRPDDNDPSSRTLYAWCVAQRKQYKLYREGCDNFSYLTIDRVAVLDAAGFEWNVRGDAFWKKQYAALKDYRLEHGHTMIPRNWEKDPKLGEWVTDQRRQYRFRQEGKPSLMTDDRMQKLQALNFTWRIRDRIDWSDRYNELLEFRTENGHCIVPQHYLSNKPLGKWVAKQREQYRFKVEGKHSFLTEERIQLLNDIGFAWSIKGRSHKVRQSLEQGPAPGGSDDSLKGKTELKQPASVDVTVEADPVATAVAVAAGAVVVTGETIDAVSQASANATAGASKAANEHLDGVPVAGEFQAL</sequence>
<dbReference type="Pfam" id="PF03457">
    <property type="entry name" value="HA"/>
    <property type="match status" value="3"/>
</dbReference>
<evidence type="ECO:0000259" key="2">
    <source>
        <dbReference type="Pfam" id="PF03457"/>
    </source>
</evidence>
<reference evidence="3" key="1">
    <citation type="submission" date="2021-01" db="EMBL/GenBank/DDBJ databases">
        <authorList>
            <person name="Corre E."/>
            <person name="Pelletier E."/>
            <person name="Niang G."/>
            <person name="Scheremetjew M."/>
            <person name="Finn R."/>
            <person name="Kale V."/>
            <person name="Holt S."/>
            <person name="Cochrane G."/>
            <person name="Meng A."/>
            <person name="Brown T."/>
            <person name="Cohen L."/>
        </authorList>
    </citation>
    <scope>NUCLEOTIDE SEQUENCE</scope>
    <source>
        <strain evidence="3">Isolate 1302-5</strain>
    </source>
</reference>
<evidence type="ECO:0000256" key="1">
    <source>
        <dbReference type="SAM" id="MobiDB-lite"/>
    </source>
</evidence>